<sequence>MKKIGLIFFLSAWILNGCNQQAEETPKPAGPLPMAQQQATDLQRMDAAKKLARQDGRVEDATAVIIKKDLSVGLKVENFNRLFLRDIRKTVFHRLRQTYPQYQVHVTTDHKLFDSLQKMEAELREHPLLSPTSAQEKLRKINEDMKG</sequence>
<accession>A0A1N7KFW9</accession>
<evidence type="ECO:0000313" key="1">
    <source>
        <dbReference type="EMBL" id="SIS60506.1"/>
    </source>
</evidence>
<dbReference type="Pfam" id="PF09580">
    <property type="entry name" value="Spore_YhcN_YlaJ"/>
    <property type="match status" value="1"/>
</dbReference>
<organism evidence="1 2">
    <name type="scientific">Kroppenstedtia eburnea</name>
    <dbReference type="NCBI Taxonomy" id="714067"/>
    <lineage>
        <taxon>Bacteria</taxon>
        <taxon>Bacillati</taxon>
        <taxon>Bacillota</taxon>
        <taxon>Bacilli</taxon>
        <taxon>Bacillales</taxon>
        <taxon>Thermoactinomycetaceae</taxon>
        <taxon>Kroppenstedtia</taxon>
    </lineage>
</organism>
<dbReference type="AlphaFoldDB" id="A0A1N7KFW9"/>
<gene>
    <name evidence="1" type="ORF">SAMN05421790_10351</name>
</gene>
<protein>
    <submittedName>
        <fullName evidence="1">Sporulation lipoprotein YhcN/YlaJ (Spore_YhcN_YlaJ)</fullName>
    </submittedName>
</protein>
<dbReference type="Proteomes" id="UP000186795">
    <property type="component" value="Unassembled WGS sequence"/>
</dbReference>
<name>A0A1N7KFW9_9BACL</name>
<evidence type="ECO:0000313" key="2">
    <source>
        <dbReference type="Proteomes" id="UP000186795"/>
    </source>
</evidence>
<dbReference type="RefSeq" id="WP_009709789.1">
    <property type="nucleotide sequence ID" value="NZ_CP048103.1"/>
</dbReference>
<dbReference type="OrthoDB" id="2885813at2"/>
<keyword evidence="2" id="KW-1185">Reference proteome</keyword>
<dbReference type="EMBL" id="FTOD01000003">
    <property type="protein sequence ID" value="SIS60506.1"/>
    <property type="molecule type" value="Genomic_DNA"/>
</dbReference>
<keyword evidence="1" id="KW-0449">Lipoprotein</keyword>
<reference evidence="2" key="1">
    <citation type="submission" date="2017-01" db="EMBL/GenBank/DDBJ databases">
        <authorList>
            <person name="Varghese N."/>
            <person name="Submissions S."/>
        </authorList>
    </citation>
    <scope>NUCLEOTIDE SEQUENCE [LARGE SCALE GENOMIC DNA]</scope>
    <source>
        <strain evidence="2">DSM 45196</strain>
    </source>
</reference>
<proteinExistence type="predicted"/>
<dbReference type="InterPro" id="IPR019076">
    <property type="entry name" value="Spore_lipoprot_YhcN/YlaJ-like"/>
</dbReference>